<accession>T1KL99</accession>
<dbReference type="OrthoDB" id="6576058at2759"/>
<dbReference type="FunFam" id="2.60.40.770:FF:000001">
    <property type="entry name" value="NPC intracellular cholesterol transporter 2"/>
    <property type="match status" value="1"/>
</dbReference>
<dbReference type="Proteomes" id="UP000015104">
    <property type="component" value="Unassembled WGS sequence"/>
</dbReference>
<feature type="signal peptide" evidence="4">
    <location>
        <begin position="1"/>
        <end position="17"/>
    </location>
</feature>
<feature type="chain" id="PRO_5004591722" description="MD-2-related lipid-recognition domain-containing protein" evidence="4">
    <location>
        <begin position="18"/>
        <end position="147"/>
    </location>
</feature>
<proteinExistence type="inferred from homology"/>
<dbReference type="GO" id="GO:0005576">
    <property type="term" value="C:extracellular region"/>
    <property type="evidence" value="ECO:0007669"/>
    <property type="project" value="UniProtKB-SubCell"/>
</dbReference>
<evidence type="ECO:0000256" key="2">
    <source>
        <dbReference type="ARBA" id="ARBA00006370"/>
    </source>
</evidence>
<evidence type="ECO:0000259" key="5">
    <source>
        <dbReference type="SMART" id="SM00737"/>
    </source>
</evidence>
<dbReference type="InterPro" id="IPR014756">
    <property type="entry name" value="Ig_E-set"/>
</dbReference>
<reference evidence="6" key="2">
    <citation type="submission" date="2015-06" db="UniProtKB">
        <authorList>
            <consortium name="EnsemblMetazoa"/>
        </authorList>
    </citation>
    <scope>IDENTIFICATION</scope>
</reference>
<dbReference type="InterPro" id="IPR003172">
    <property type="entry name" value="ML_dom"/>
</dbReference>
<keyword evidence="3" id="KW-0964">Secreted</keyword>
<organism evidence="6 7">
    <name type="scientific">Tetranychus urticae</name>
    <name type="common">Two-spotted spider mite</name>
    <dbReference type="NCBI Taxonomy" id="32264"/>
    <lineage>
        <taxon>Eukaryota</taxon>
        <taxon>Metazoa</taxon>
        <taxon>Ecdysozoa</taxon>
        <taxon>Arthropoda</taxon>
        <taxon>Chelicerata</taxon>
        <taxon>Arachnida</taxon>
        <taxon>Acari</taxon>
        <taxon>Acariformes</taxon>
        <taxon>Trombidiformes</taxon>
        <taxon>Prostigmata</taxon>
        <taxon>Eleutherengona</taxon>
        <taxon>Raphignathae</taxon>
        <taxon>Tetranychoidea</taxon>
        <taxon>Tetranychidae</taxon>
        <taxon>Tetranychus</taxon>
    </lineage>
</organism>
<dbReference type="KEGG" id="tut:107365088"/>
<dbReference type="SUPFAM" id="SSF81296">
    <property type="entry name" value="E set domains"/>
    <property type="match status" value="1"/>
</dbReference>
<evidence type="ECO:0000313" key="6">
    <source>
        <dbReference type="EnsemblMetazoa" id="tetur14g01690.1"/>
    </source>
</evidence>
<dbReference type="EnsemblMetazoa" id="tetur14g01690.1">
    <property type="protein sequence ID" value="tetur14g01690.1"/>
    <property type="gene ID" value="tetur14g01690"/>
</dbReference>
<evidence type="ECO:0000313" key="7">
    <source>
        <dbReference type="Proteomes" id="UP000015104"/>
    </source>
</evidence>
<dbReference type="AlphaFoldDB" id="T1KL99"/>
<sequence>MIRTIAIFALFVACAQARNISFTNCASNGKIINVNVVPCDSDPCDFEPGQEVKLNGSFVSYKSESNPVLKTEVKMGNSWVQYPDVDTDACKYTSCPVKANNTYAYNVTLKVINWPVSFETEMRFRLLDSDEDTELVCGNTTIKVSNN</sequence>
<protein>
    <recommendedName>
        <fullName evidence="5">MD-2-related lipid-recognition domain-containing protein</fullName>
    </recommendedName>
</protein>
<keyword evidence="7" id="KW-1185">Reference proteome</keyword>
<feature type="domain" description="MD-2-related lipid-recognition" evidence="5">
    <location>
        <begin position="22"/>
        <end position="142"/>
    </location>
</feature>
<comment type="subcellular location">
    <subcellularLocation>
        <location evidence="1">Secreted</location>
    </subcellularLocation>
</comment>
<evidence type="ECO:0000256" key="4">
    <source>
        <dbReference type="SAM" id="SignalP"/>
    </source>
</evidence>
<dbReference type="EMBL" id="CAEY01000211">
    <property type="status" value="NOT_ANNOTATED_CDS"/>
    <property type="molecule type" value="Genomic_DNA"/>
</dbReference>
<reference evidence="7" key="1">
    <citation type="submission" date="2011-08" db="EMBL/GenBank/DDBJ databases">
        <authorList>
            <person name="Rombauts S."/>
        </authorList>
    </citation>
    <scope>NUCLEOTIDE SEQUENCE</scope>
    <source>
        <strain evidence="7">London</strain>
    </source>
</reference>
<evidence type="ECO:0000256" key="3">
    <source>
        <dbReference type="ARBA" id="ARBA00022525"/>
    </source>
</evidence>
<keyword evidence="4" id="KW-0732">Signal</keyword>
<comment type="similarity">
    <text evidence="2">Belongs to the NPC2 family.</text>
</comment>
<dbReference type="SMART" id="SM00737">
    <property type="entry name" value="ML"/>
    <property type="match status" value="1"/>
</dbReference>
<name>T1KL99_TETUR</name>
<dbReference type="HOGENOM" id="CLU_109192_1_0_1"/>
<dbReference type="eggNOG" id="KOG4063">
    <property type="taxonomic scope" value="Eukaryota"/>
</dbReference>
<dbReference type="Pfam" id="PF02221">
    <property type="entry name" value="E1_DerP2_DerF2"/>
    <property type="match status" value="1"/>
</dbReference>
<gene>
    <name evidence="6" type="primary">107365088</name>
</gene>
<dbReference type="Gene3D" id="2.60.40.770">
    <property type="match status" value="1"/>
</dbReference>
<evidence type="ECO:0000256" key="1">
    <source>
        <dbReference type="ARBA" id="ARBA00004613"/>
    </source>
</evidence>